<dbReference type="RefSeq" id="WP_131852378.1">
    <property type="nucleotide sequence ID" value="NZ_SKFH01000018.1"/>
</dbReference>
<proteinExistence type="predicted"/>
<sequence>MGEAELFPERSELVIKAHLVFYGAFATAALAEQLRTETEELWNEPQGRVRIGGRSYTVVFRISAECIPGLDEYTVLANSDPRANFFRIEDYAEGNISFVDGLGSNTGYFLLENLYPGSTTAAHEFGHTLGLDHPLNMDWRGIAPPGIMCARGTLVDPQFQYDPSVPAGQKGGTLHPMHRRVRQADIDDLRLDRLRFTNGKAIVGDFTNVYHWAHVL</sequence>
<dbReference type="Gene3D" id="3.40.390.10">
    <property type="entry name" value="Collagenase (Catalytic Domain)"/>
    <property type="match status" value="1"/>
</dbReference>
<dbReference type="InterPro" id="IPR024079">
    <property type="entry name" value="MetalloPept_cat_dom_sf"/>
</dbReference>
<accession>A0A4R4DXQ7</accession>
<dbReference type="Proteomes" id="UP000295164">
    <property type="component" value="Unassembled WGS sequence"/>
</dbReference>
<dbReference type="EMBL" id="SKFH01000018">
    <property type="protein sequence ID" value="TCZ69906.1"/>
    <property type="molecule type" value="Genomic_DNA"/>
</dbReference>
<dbReference type="GO" id="GO:0008237">
    <property type="term" value="F:metallopeptidase activity"/>
    <property type="evidence" value="ECO:0007669"/>
    <property type="project" value="InterPro"/>
</dbReference>
<reference evidence="1 2" key="1">
    <citation type="submission" date="2019-03" db="EMBL/GenBank/DDBJ databases">
        <authorList>
            <person name="Kim M.K.M."/>
        </authorList>
    </citation>
    <scope>NUCLEOTIDE SEQUENCE [LARGE SCALE GENOMIC DNA]</scope>
    <source>
        <strain evidence="1 2">17J68-15</strain>
    </source>
</reference>
<dbReference type="SUPFAM" id="SSF55486">
    <property type="entry name" value="Metalloproteases ('zincins'), catalytic domain"/>
    <property type="match status" value="1"/>
</dbReference>
<protein>
    <submittedName>
        <fullName evidence="1">Peptidase M10</fullName>
    </submittedName>
</protein>
<gene>
    <name evidence="1" type="ORF">E0486_11760</name>
</gene>
<organism evidence="1 2">
    <name type="scientific">Flaviaesturariibacter aridisoli</name>
    <dbReference type="NCBI Taxonomy" id="2545761"/>
    <lineage>
        <taxon>Bacteria</taxon>
        <taxon>Pseudomonadati</taxon>
        <taxon>Bacteroidota</taxon>
        <taxon>Chitinophagia</taxon>
        <taxon>Chitinophagales</taxon>
        <taxon>Chitinophagaceae</taxon>
        <taxon>Flaviaestuariibacter</taxon>
    </lineage>
</organism>
<dbReference type="OrthoDB" id="939700at2"/>
<comment type="caution">
    <text evidence="1">The sequence shown here is derived from an EMBL/GenBank/DDBJ whole genome shotgun (WGS) entry which is preliminary data.</text>
</comment>
<keyword evidence="2" id="KW-1185">Reference proteome</keyword>
<evidence type="ECO:0000313" key="2">
    <source>
        <dbReference type="Proteomes" id="UP000295164"/>
    </source>
</evidence>
<name>A0A4R4DXQ7_9BACT</name>
<evidence type="ECO:0000313" key="1">
    <source>
        <dbReference type="EMBL" id="TCZ69906.1"/>
    </source>
</evidence>
<dbReference type="AlphaFoldDB" id="A0A4R4DXQ7"/>